<evidence type="ECO:0000313" key="3">
    <source>
        <dbReference type="EMBL" id="UWZ58548.1"/>
    </source>
</evidence>
<dbReference type="AlphaFoldDB" id="A0A9Q9IP23"/>
<reference evidence="3" key="1">
    <citation type="submission" date="2021-04" db="EMBL/GenBank/DDBJ databases">
        <title>Dactylosporangium aurantiacum NRRL B-8018 full assembly.</title>
        <authorList>
            <person name="Hartkoorn R.C."/>
            <person name="Beaudoing E."/>
            <person name="Hot D."/>
        </authorList>
    </citation>
    <scope>NUCLEOTIDE SEQUENCE</scope>
    <source>
        <strain evidence="3">NRRL B-8018</strain>
    </source>
</reference>
<gene>
    <name evidence="3" type="ORF">Daura_21640</name>
</gene>
<proteinExistence type="predicted"/>
<evidence type="ECO:0000259" key="1">
    <source>
        <dbReference type="Pfam" id="PF00656"/>
    </source>
</evidence>
<dbReference type="Proteomes" id="UP001058003">
    <property type="component" value="Chromosome"/>
</dbReference>
<dbReference type="Pfam" id="PF20028">
    <property type="entry name" value="VMAP-C"/>
    <property type="match status" value="1"/>
</dbReference>
<dbReference type="EMBL" id="CP073767">
    <property type="protein sequence ID" value="UWZ58548.1"/>
    <property type="molecule type" value="Genomic_DNA"/>
</dbReference>
<organism evidence="3 4">
    <name type="scientific">Dactylosporangium aurantiacum</name>
    <dbReference type="NCBI Taxonomy" id="35754"/>
    <lineage>
        <taxon>Bacteria</taxon>
        <taxon>Bacillati</taxon>
        <taxon>Actinomycetota</taxon>
        <taxon>Actinomycetes</taxon>
        <taxon>Micromonosporales</taxon>
        <taxon>Micromonosporaceae</taxon>
        <taxon>Dactylosporangium</taxon>
    </lineage>
</organism>
<keyword evidence="4" id="KW-1185">Reference proteome</keyword>
<accession>A0A9Q9IP23</accession>
<sequence length="677" mass="73743">MRLPEHERSRAVLVGVGHYHSSRLADLASAVTNVRDLRDVLTSASLSTFSAETCEVIEDPQSTNDVLAPIKRAASEARDLLLVYFAGHGLLLGDSGELHLATGEASDDEQWRSVPYRYLAELLGGCEAATKIVILDCCYSGWALKLPIAVPGGLGVEGTYVITSSSWTRRSLAPEGMRNTAFTGQLLELMRDGLEGAGDLLPMRTLFNHVRKRLADAGYPAPQQLDGNTAGAMALVRNVHPYATGRPSTELRAAVREEIPAALRSSLDDIRQAVAAQSALRVLGRSAEEDLWAALAAVPPMEPAVLHAIWERALAPMTVRPSTAGFTTLAQLVQAAGELAHAGDPAHHPLFRCVAEILARCPTRAAASALATWADRHRPGPSVPGPRLTEDRRPVDAAVVILLSPAATPERRGKRYHAAIWLYTDTDGFTAWYPDPARYPHAGQMTVKDAQAGLGTVLYDALDRLARTAGDTQPVIEFVLPQELWDLDVEEWRIGPQRSKIGLQYPTVVRSLERLRQVESHQRWQQQWAAAATQLGDRGRPRITCRSCNAAMNTLAFQDFLHRTDQHGAVVLLERHGRGGRNRESLRAGLAAGVPGFLLLRPGASVVAEACRGDRFHRKIAESFAAGTAAELPHLTLRLRRSARPPFDQGFVLLWDDPGRRPHLEAPLVAPAARPLI</sequence>
<evidence type="ECO:0000313" key="4">
    <source>
        <dbReference type="Proteomes" id="UP001058003"/>
    </source>
</evidence>
<dbReference type="InterPro" id="IPR011600">
    <property type="entry name" value="Pept_C14_caspase"/>
</dbReference>
<dbReference type="Pfam" id="PF00656">
    <property type="entry name" value="Peptidase_C14"/>
    <property type="match status" value="1"/>
</dbReference>
<dbReference type="InterPro" id="IPR029030">
    <property type="entry name" value="Caspase-like_dom_sf"/>
</dbReference>
<dbReference type="GO" id="GO:0006508">
    <property type="term" value="P:proteolysis"/>
    <property type="evidence" value="ECO:0007669"/>
    <property type="project" value="InterPro"/>
</dbReference>
<dbReference type="InterPro" id="IPR045450">
    <property type="entry name" value="VMAP_C"/>
</dbReference>
<protein>
    <submittedName>
        <fullName evidence="3">Caspase family protein</fullName>
    </submittedName>
</protein>
<dbReference type="SUPFAM" id="SSF52129">
    <property type="entry name" value="Caspase-like"/>
    <property type="match status" value="1"/>
</dbReference>
<feature type="domain" description="vWA-MoxR associated protein C-terminal" evidence="2">
    <location>
        <begin position="415"/>
        <end position="658"/>
    </location>
</feature>
<name>A0A9Q9IP23_9ACTN</name>
<dbReference type="RefSeq" id="WP_033362023.1">
    <property type="nucleotide sequence ID" value="NZ_CP073767.1"/>
</dbReference>
<dbReference type="KEGG" id="daur:Daura_21640"/>
<dbReference type="Gene3D" id="3.40.50.1460">
    <property type="match status" value="1"/>
</dbReference>
<dbReference type="NCBIfam" id="NF047832">
    <property type="entry name" value="caspase_w_EACC1"/>
    <property type="match status" value="1"/>
</dbReference>
<dbReference type="GO" id="GO:0004197">
    <property type="term" value="F:cysteine-type endopeptidase activity"/>
    <property type="evidence" value="ECO:0007669"/>
    <property type="project" value="InterPro"/>
</dbReference>
<evidence type="ECO:0000259" key="2">
    <source>
        <dbReference type="Pfam" id="PF20028"/>
    </source>
</evidence>
<feature type="domain" description="Peptidase C14 caspase" evidence="1">
    <location>
        <begin position="9"/>
        <end position="217"/>
    </location>
</feature>